<evidence type="ECO:0000313" key="9">
    <source>
        <dbReference type="EMBL" id="KAK3373402.1"/>
    </source>
</evidence>
<protein>
    <submittedName>
        <fullName evidence="9">Peptidase family M48-domain-containing protein</fullName>
    </submittedName>
</protein>
<feature type="non-terminal residue" evidence="9">
    <location>
        <position position="312"/>
    </location>
</feature>
<organism evidence="9 10">
    <name type="scientific">Lasiosphaeria ovina</name>
    <dbReference type="NCBI Taxonomy" id="92902"/>
    <lineage>
        <taxon>Eukaryota</taxon>
        <taxon>Fungi</taxon>
        <taxon>Dikarya</taxon>
        <taxon>Ascomycota</taxon>
        <taxon>Pezizomycotina</taxon>
        <taxon>Sordariomycetes</taxon>
        <taxon>Sordariomycetidae</taxon>
        <taxon>Sordariales</taxon>
        <taxon>Lasiosphaeriaceae</taxon>
        <taxon>Lasiosphaeria</taxon>
    </lineage>
</organism>
<evidence type="ECO:0000256" key="7">
    <source>
        <dbReference type="SAM" id="Phobius"/>
    </source>
</evidence>
<evidence type="ECO:0000256" key="6">
    <source>
        <dbReference type="RuleBase" id="RU003983"/>
    </source>
</evidence>
<keyword evidence="5 6" id="KW-0482">Metalloprotease</keyword>
<evidence type="ECO:0000259" key="8">
    <source>
        <dbReference type="Pfam" id="PF01435"/>
    </source>
</evidence>
<dbReference type="GO" id="GO:0004222">
    <property type="term" value="F:metalloendopeptidase activity"/>
    <property type="evidence" value="ECO:0007669"/>
    <property type="project" value="InterPro"/>
</dbReference>
<feature type="transmembrane region" description="Helical" evidence="7">
    <location>
        <begin position="183"/>
        <end position="206"/>
    </location>
</feature>
<keyword evidence="7" id="KW-0812">Transmembrane</keyword>
<dbReference type="Pfam" id="PF01435">
    <property type="entry name" value="Peptidase_M48"/>
    <property type="match status" value="1"/>
</dbReference>
<feature type="domain" description="Peptidase M48" evidence="8">
    <location>
        <begin position="95"/>
        <end position="280"/>
    </location>
</feature>
<keyword evidence="4 6" id="KW-0862">Zinc</keyword>
<evidence type="ECO:0000256" key="1">
    <source>
        <dbReference type="ARBA" id="ARBA00022670"/>
    </source>
</evidence>
<dbReference type="GO" id="GO:0005743">
    <property type="term" value="C:mitochondrial inner membrane"/>
    <property type="evidence" value="ECO:0007669"/>
    <property type="project" value="TreeGrafter"/>
</dbReference>
<dbReference type="PANTHER" id="PTHR22726:SF1">
    <property type="entry name" value="METALLOENDOPEPTIDASE OMA1, MITOCHONDRIAL"/>
    <property type="match status" value="1"/>
</dbReference>
<evidence type="ECO:0000256" key="4">
    <source>
        <dbReference type="ARBA" id="ARBA00022833"/>
    </source>
</evidence>
<dbReference type="EMBL" id="JAULSN010000004">
    <property type="protein sequence ID" value="KAK3373402.1"/>
    <property type="molecule type" value="Genomic_DNA"/>
</dbReference>
<keyword evidence="2" id="KW-0479">Metal-binding</keyword>
<keyword evidence="1 6" id="KW-0645">Protease</keyword>
<dbReference type="Gene3D" id="3.30.2010.10">
    <property type="entry name" value="Metalloproteases ('zincins'), catalytic domain"/>
    <property type="match status" value="1"/>
</dbReference>
<gene>
    <name evidence="9" type="ORF">B0T24DRAFT_501667</name>
</gene>
<accession>A0AAE0KC20</accession>
<dbReference type="InterPro" id="IPR051156">
    <property type="entry name" value="Mito/Outer_Membr_Metalloprot"/>
</dbReference>
<comment type="similarity">
    <text evidence="6">Belongs to the peptidase M48 family.</text>
</comment>
<keyword evidence="10" id="KW-1185">Reference proteome</keyword>
<evidence type="ECO:0000256" key="2">
    <source>
        <dbReference type="ARBA" id="ARBA00022723"/>
    </source>
</evidence>
<dbReference type="GO" id="GO:0006515">
    <property type="term" value="P:protein quality control for misfolded or incompletely synthesized proteins"/>
    <property type="evidence" value="ECO:0007669"/>
    <property type="project" value="TreeGrafter"/>
</dbReference>
<dbReference type="Proteomes" id="UP001287356">
    <property type="component" value="Unassembled WGS sequence"/>
</dbReference>
<reference evidence="9" key="1">
    <citation type="journal article" date="2023" name="Mol. Phylogenet. Evol.">
        <title>Genome-scale phylogeny and comparative genomics of the fungal order Sordariales.</title>
        <authorList>
            <person name="Hensen N."/>
            <person name="Bonometti L."/>
            <person name="Westerberg I."/>
            <person name="Brannstrom I.O."/>
            <person name="Guillou S."/>
            <person name="Cros-Aarteil S."/>
            <person name="Calhoun S."/>
            <person name="Haridas S."/>
            <person name="Kuo A."/>
            <person name="Mondo S."/>
            <person name="Pangilinan J."/>
            <person name="Riley R."/>
            <person name="LaButti K."/>
            <person name="Andreopoulos B."/>
            <person name="Lipzen A."/>
            <person name="Chen C."/>
            <person name="Yan M."/>
            <person name="Daum C."/>
            <person name="Ng V."/>
            <person name="Clum A."/>
            <person name="Steindorff A."/>
            <person name="Ohm R.A."/>
            <person name="Martin F."/>
            <person name="Silar P."/>
            <person name="Natvig D.O."/>
            <person name="Lalanne C."/>
            <person name="Gautier V."/>
            <person name="Ament-Velasquez S.L."/>
            <person name="Kruys A."/>
            <person name="Hutchinson M.I."/>
            <person name="Powell A.J."/>
            <person name="Barry K."/>
            <person name="Miller A.N."/>
            <person name="Grigoriev I.V."/>
            <person name="Debuchy R."/>
            <person name="Gladieux P."/>
            <person name="Hiltunen Thoren M."/>
            <person name="Johannesson H."/>
        </authorList>
    </citation>
    <scope>NUCLEOTIDE SEQUENCE</scope>
    <source>
        <strain evidence="9">CBS 958.72</strain>
    </source>
</reference>
<evidence type="ECO:0000313" key="10">
    <source>
        <dbReference type="Proteomes" id="UP001287356"/>
    </source>
</evidence>
<keyword evidence="3 6" id="KW-0378">Hydrolase</keyword>
<keyword evidence="7" id="KW-0472">Membrane</keyword>
<comment type="cofactor">
    <cofactor evidence="6">
        <name>Zn(2+)</name>
        <dbReference type="ChEBI" id="CHEBI:29105"/>
    </cofactor>
    <text evidence="6">Binds 1 zinc ion per subunit.</text>
</comment>
<feature type="transmembrane region" description="Helical" evidence="7">
    <location>
        <begin position="27"/>
        <end position="47"/>
    </location>
</feature>
<dbReference type="CDD" id="cd07331">
    <property type="entry name" value="M48C_Oma1_like"/>
    <property type="match status" value="1"/>
</dbReference>
<dbReference type="GO" id="GO:0046872">
    <property type="term" value="F:metal ion binding"/>
    <property type="evidence" value="ECO:0007669"/>
    <property type="project" value="UniProtKB-KW"/>
</dbReference>
<reference evidence="9" key="2">
    <citation type="submission" date="2023-06" db="EMBL/GenBank/DDBJ databases">
        <authorList>
            <consortium name="Lawrence Berkeley National Laboratory"/>
            <person name="Haridas S."/>
            <person name="Hensen N."/>
            <person name="Bonometti L."/>
            <person name="Westerberg I."/>
            <person name="Brannstrom I.O."/>
            <person name="Guillou S."/>
            <person name="Cros-Aarteil S."/>
            <person name="Calhoun S."/>
            <person name="Kuo A."/>
            <person name="Mondo S."/>
            <person name="Pangilinan J."/>
            <person name="Riley R."/>
            <person name="Labutti K."/>
            <person name="Andreopoulos B."/>
            <person name="Lipzen A."/>
            <person name="Chen C."/>
            <person name="Yanf M."/>
            <person name="Daum C."/>
            <person name="Ng V."/>
            <person name="Clum A."/>
            <person name="Steindorff A."/>
            <person name="Ohm R."/>
            <person name="Martin F."/>
            <person name="Silar P."/>
            <person name="Natvig D."/>
            <person name="Lalanne C."/>
            <person name="Gautier V."/>
            <person name="Ament-Velasquez S.L."/>
            <person name="Kruys A."/>
            <person name="Hutchinson M.I."/>
            <person name="Powell A.J."/>
            <person name="Barry K."/>
            <person name="Miller A.N."/>
            <person name="Grigoriev I.V."/>
            <person name="Debuchy R."/>
            <person name="Gladieux P."/>
            <person name="Thoren M.H."/>
            <person name="Johannesson H."/>
        </authorList>
    </citation>
    <scope>NUCLEOTIDE SEQUENCE</scope>
    <source>
        <strain evidence="9">CBS 958.72</strain>
    </source>
</reference>
<proteinExistence type="inferred from homology"/>
<dbReference type="AlphaFoldDB" id="A0AAE0KC20"/>
<dbReference type="PANTHER" id="PTHR22726">
    <property type="entry name" value="METALLOENDOPEPTIDASE OMA1"/>
    <property type="match status" value="1"/>
</dbReference>
<evidence type="ECO:0000256" key="3">
    <source>
        <dbReference type="ARBA" id="ARBA00022801"/>
    </source>
</evidence>
<comment type="caution">
    <text evidence="9">The sequence shown here is derived from an EMBL/GenBank/DDBJ whole genome shotgun (WGS) entry which is preliminary data.</text>
</comment>
<sequence>DPDGSRRRQAETLLPRHRVVRFVRSPITHGFVLACIGAALAFYFANLETVPVSGRTRFNAYSAKTVRETADLQYRAMLADLQRQGARFLPDHDPRTRRVKRVMRKLIPFSGMGDDEHWEIFVIEDPKTANAFVLPGGKVFVFSGILNVARSDSAVATVLGHEIAHNVAGHVGERMSQQIGTNILLYASVIALAPFGILPVLTGALVNRVLDVVFSHPMSRKQETEADYIGLMMMAEACYDPEEAPAFWARMEAAAGDSQPPEWLSTHPSNETRIKKIQGWLPAALEKRAASDCYTTSAFADRFKRALSLGIV</sequence>
<feature type="non-terminal residue" evidence="9">
    <location>
        <position position="1"/>
    </location>
</feature>
<evidence type="ECO:0000256" key="5">
    <source>
        <dbReference type="ARBA" id="ARBA00023049"/>
    </source>
</evidence>
<keyword evidence="7" id="KW-1133">Transmembrane helix</keyword>
<dbReference type="InterPro" id="IPR001915">
    <property type="entry name" value="Peptidase_M48"/>
</dbReference>
<dbReference type="GO" id="GO:0034982">
    <property type="term" value="P:mitochondrial protein processing"/>
    <property type="evidence" value="ECO:0007669"/>
    <property type="project" value="TreeGrafter"/>
</dbReference>
<name>A0AAE0KC20_9PEZI</name>